<gene>
    <name evidence="1" type="ORF">GCM10010238_34110</name>
</gene>
<accession>A0A918LFH2</accession>
<evidence type="ECO:0000313" key="1">
    <source>
        <dbReference type="EMBL" id="GGS41703.1"/>
    </source>
</evidence>
<dbReference type="Proteomes" id="UP000653493">
    <property type="component" value="Unassembled WGS sequence"/>
</dbReference>
<evidence type="ECO:0008006" key="3">
    <source>
        <dbReference type="Google" id="ProtNLM"/>
    </source>
</evidence>
<proteinExistence type="predicted"/>
<dbReference type="EMBL" id="BMSL01000008">
    <property type="protein sequence ID" value="GGS41703.1"/>
    <property type="molecule type" value="Genomic_DNA"/>
</dbReference>
<keyword evidence="2" id="KW-1185">Reference proteome</keyword>
<name>A0A918LFH2_STRGD</name>
<reference evidence="1" key="1">
    <citation type="journal article" date="2014" name="Int. J. Syst. Evol. Microbiol.">
        <title>Complete genome sequence of Corynebacterium casei LMG S-19264T (=DSM 44701T), isolated from a smear-ripened cheese.</title>
        <authorList>
            <consortium name="US DOE Joint Genome Institute (JGI-PGF)"/>
            <person name="Walter F."/>
            <person name="Albersmeier A."/>
            <person name="Kalinowski J."/>
            <person name="Ruckert C."/>
        </authorList>
    </citation>
    <scope>NUCLEOTIDE SEQUENCE</scope>
    <source>
        <strain evidence="1">JCM 4234</strain>
    </source>
</reference>
<dbReference type="AlphaFoldDB" id="A0A918LFH2"/>
<reference evidence="1" key="2">
    <citation type="submission" date="2020-09" db="EMBL/GenBank/DDBJ databases">
        <authorList>
            <person name="Sun Q."/>
            <person name="Ohkuma M."/>
        </authorList>
    </citation>
    <scope>NUCLEOTIDE SEQUENCE</scope>
    <source>
        <strain evidence="1">JCM 4234</strain>
    </source>
</reference>
<sequence>MATPTGSVYNRAQQDIDTARAALETQIAEMVKAGNTVQQIHDDVRLSYVAASSSIFSSKLQEWMQAYTNIKQAVDHLHQALTDADQIQNTGEMSAAEYAGAWANTGDSFYQALT</sequence>
<protein>
    <recommendedName>
        <fullName evidence="3">WXG100 family type VII secretion target</fullName>
    </recommendedName>
</protein>
<evidence type="ECO:0000313" key="2">
    <source>
        <dbReference type="Proteomes" id="UP000653493"/>
    </source>
</evidence>
<organism evidence="1 2">
    <name type="scientific">Streptomyces griseoviridis</name>
    <dbReference type="NCBI Taxonomy" id="45398"/>
    <lineage>
        <taxon>Bacteria</taxon>
        <taxon>Bacillati</taxon>
        <taxon>Actinomycetota</taxon>
        <taxon>Actinomycetes</taxon>
        <taxon>Kitasatosporales</taxon>
        <taxon>Streptomycetaceae</taxon>
        <taxon>Streptomyces</taxon>
    </lineage>
</organism>
<comment type="caution">
    <text evidence="1">The sequence shown here is derived from an EMBL/GenBank/DDBJ whole genome shotgun (WGS) entry which is preliminary data.</text>
</comment>